<protein>
    <submittedName>
        <fullName evidence="1">Uncharacterized protein</fullName>
    </submittedName>
</protein>
<dbReference type="AlphaFoldDB" id="A0A7J9CNF2"/>
<comment type="caution">
    <text evidence="1">The sequence shown here is derived from an EMBL/GenBank/DDBJ whole genome shotgun (WGS) entry which is preliminary data.</text>
</comment>
<accession>A0A7J9CNF2</accession>
<dbReference type="EMBL" id="JABEZY010000011">
    <property type="protein sequence ID" value="MBA0749824.1"/>
    <property type="molecule type" value="Genomic_DNA"/>
</dbReference>
<evidence type="ECO:0000313" key="1">
    <source>
        <dbReference type="EMBL" id="MBA0749824.1"/>
    </source>
</evidence>
<name>A0A7J9CNF2_GOSGO</name>
<organism evidence="1 2">
    <name type="scientific">Gossypium gossypioides</name>
    <name type="common">Mexican cotton</name>
    <name type="synonym">Selera gossypioides</name>
    <dbReference type="NCBI Taxonomy" id="34282"/>
    <lineage>
        <taxon>Eukaryota</taxon>
        <taxon>Viridiplantae</taxon>
        <taxon>Streptophyta</taxon>
        <taxon>Embryophyta</taxon>
        <taxon>Tracheophyta</taxon>
        <taxon>Spermatophyta</taxon>
        <taxon>Magnoliopsida</taxon>
        <taxon>eudicotyledons</taxon>
        <taxon>Gunneridae</taxon>
        <taxon>Pentapetalae</taxon>
        <taxon>rosids</taxon>
        <taxon>malvids</taxon>
        <taxon>Malvales</taxon>
        <taxon>Malvaceae</taxon>
        <taxon>Malvoideae</taxon>
        <taxon>Gossypium</taxon>
    </lineage>
</organism>
<proteinExistence type="predicted"/>
<gene>
    <name evidence="1" type="ORF">Gogos_003708</name>
</gene>
<reference evidence="1 2" key="1">
    <citation type="journal article" date="2019" name="Genome Biol. Evol.">
        <title>Insights into the evolution of the New World diploid cottons (Gossypium, subgenus Houzingenia) based on genome sequencing.</title>
        <authorList>
            <person name="Grover C.E."/>
            <person name="Arick M.A. 2nd"/>
            <person name="Thrash A."/>
            <person name="Conover J.L."/>
            <person name="Sanders W.S."/>
            <person name="Peterson D.G."/>
            <person name="Frelichowski J.E."/>
            <person name="Scheffler J.A."/>
            <person name="Scheffler B.E."/>
            <person name="Wendel J.F."/>
        </authorList>
    </citation>
    <scope>NUCLEOTIDE SEQUENCE [LARGE SCALE GENOMIC DNA]</scope>
    <source>
        <strain evidence="1">5</strain>
        <tissue evidence="1">Leaf</tissue>
    </source>
</reference>
<evidence type="ECO:0000313" key="2">
    <source>
        <dbReference type="Proteomes" id="UP000593579"/>
    </source>
</evidence>
<dbReference type="Proteomes" id="UP000593579">
    <property type="component" value="Unassembled WGS sequence"/>
</dbReference>
<keyword evidence="2" id="KW-1185">Reference proteome</keyword>
<sequence>MGWQILKLQFVFALPLELIC</sequence>